<organism evidence="1 2">
    <name type="scientific">Mycobacteroides abscessus subsp. bolletii 50594</name>
    <dbReference type="NCBI Taxonomy" id="1303024"/>
    <lineage>
        <taxon>Bacteria</taxon>
        <taxon>Bacillati</taxon>
        <taxon>Actinomycetota</taxon>
        <taxon>Actinomycetes</taxon>
        <taxon>Mycobacteriales</taxon>
        <taxon>Mycobacteriaceae</taxon>
        <taxon>Mycobacteroides</taxon>
        <taxon>Mycobacteroides abscessus</taxon>
    </lineage>
</organism>
<protein>
    <submittedName>
        <fullName evidence="1">Uncharacterized protein</fullName>
    </submittedName>
</protein>
<dbReference type="EMBL" id="CP004376">
    <property type="protein sequence ID" value="AGM31722.1"/>
    <property type="molecule type" value="Genomic_DNA"/>
</dbReference>
<keyword evidence="1" id="KW-0614">Plasmid</keyword>
<reference evidence="1 2" key="1">
    <citation type="journal article" date="2013" name="Genome Announc.">
        <title>Complete Genome Sequence of Mycobacterium massiliense Clinical Strain Asan 50594, Belonging to the Type II Genotype.</title>
        <authorList>
            <person name="Kim B.J."/>
            <person name="Kim B.R."/>
            <person name="Hong S.H."/>
            <person name="Seok S.H."/>
            <person name="Kook Y.H."/>
            <person name="Kim B.J."/>
        </authorList>
    </citation>
    <scope>NUCLEOTIDE SEQUENCE [LARGE SCALE GENOMIC DNA]</scope>
    <source>
        <strain evidence="1 2">50594</strain>
    </source>
</reference>
<dbReference type="KEGG" id="mabb:MASS_2p0011"/>
<dbReference type="AlphaFoldDB" id="A0AB33AIY7"/>
<proteinExistence type="predicted"/>
<gene>
    <name evidence="1" type="ORF">MASS_2p0011</name>
</gene>
<evidence type="ECO:0000313" key="2">
    <source>
        <dbReference type="Proteomes" id="UP000013961"/>
    </source>
</evidence>
<name>A0AB33AIY7_9MYCO</name>
<accession>A0AB33AIY7</accession>
<evidence type="ECO:0000313" key="1">
    <source>
        <dbReference type="EMBL" id="AGM31722.1"/>
    </source>
</evidence>
<geneLocation type="plasmid" evidence="1 2">
    <name>2</name>
</geneLocation>
<dbReference type="Proteomes" id="UP000013961">
    <property type="component" value="Plasmid 2"/>
</dbReference>
<sequence length="92" mass="10108">MAGTHSTDPSGRPKRNWRYKETRQLQKVLGMRVSKADHVLVNWYIKQINSSVSDQLDPAVRALIAAARAHLADRERAGDETAAEVALALASA</sequence>